<accession>A0AC59ZHB0</accession>
<name>A0AC59ZHB0_RANTA</name>
<organism evidence="1 2">
    <name type="scientific">Rangifer tarandus platyrhynchus</name>
    <name type="common">Svalbard reindeer</name>
    <dbReference type="NCBI Taxonomy" id="3082113"/>
    <lineage>
        <taxon>Eukaryota</taxon>
        <taxon>Metazoa</taxon>
        <taxon>Chordata</taxon>
        <taxon>Craniata</taxon>
        <taxon>Vertebrata</taxon>
        <taxon>Euteleostomi</taxon>
        <taxon>Mammalia</taxon>
        <taxon>Eutheria</taxon>
        <taxon>Laurasiatheria</taxon>
        <taxon>Artiodactyla</taxon>
        <taxon>Ruminantia</taxon>
        <taxon>Pecora</taxon>
        <taxon>Cervidae</taxon>
        <taxon>Odocoileinae</taxon>
        <taxon>Rangifer</taxon>
    </lineage>
</organism>
<dbReference type="EMBL" id="OX596087">
    <property type="protein sequence ID" value="CAN0427687.1"/>
    <property type="molecule type" value="Genomic_DNA"/>
</dbReference>
<reference evidence="1" key="2">
    <citation type="submission" date="2025-03" db="EMBL/GenBank/DDBJ databases">
        <authorList>
            <consortium name="ELIXIR-Norway"/>
            <consortium name="Elixir Norway"/>
        </authorList>
    </citation>
    <scope>NUCLEOTIDE SEQUENCE</scope>
</reference>
<reference evidence="1" key="1">
    <citation type="submission" date="2023-05" db="EMBL/GenBank/DDBJ databases">
        <authorList>
            <consortium name="ELIXIR-Norway"/>
        </authorList>
    </citation>
    <scope>NUCLEOTIDE SEQUENCE</scope>
</reference>
<protein>
    <submittedName>
        <fullName evidence="1">Uncharacterized protein</fullName>
    </submittedName>
</protein>
<dbReference type="Proteomes" id="UP001162501">
    <property type="component" value="Chromosome 3"/>
</dbReference>
<evidence type="ECO:0000313" key="2">
    <source>
        <dbReference type="Proteomes" id="UP001162501"/>
    </source>
</evidence>
<sequence>MWRRVSHRPETAFQGNQSRKQRGSPAALLGPFEKIQGRFLLLPGLLKQARSIQKHCLNMGHPCFRQYMKDVGFVKSD</sequence>
<evidence type="ECO:0000313" key="1">
    <source>
        <dbReference type="EMBL" id="CAN0427687.1"/>
    </source>
</evidence>
<gene>
    <name evidence="1" type="ORF">MRATA1EN22A_LOCUS18537</name>
</gene>
<proteinExistence type="predicted"/>